<reference evidence="5" key="1">
    <citation type="submission" date="2016-10" db="EMBL/GenBank/DDBJ databases">
        <authorList>
            <person name="de Groot N.N."/>
        </authorList>
    </citation>
    <scope>NUCLEOTIDE SEQUENCE [LARGE SCALE GENOMIC DNA]</scope>
    <source>
        <strain evidence="5">DSM 18978</strain>
    </source>
</reference>
<dbReference type="OrthoDB" id="2922at2"/>
<dbReference type="PANTHER" id="PTHR37165:SF1">
    <property type="entry name" value="TYPE 1 ENCAPSULIN SHELL PROTEIN"/>
    <property type="match status" value="1"/>
</dbReference>
<dbReference type="EMBL" id="FMUS01000003">
    <property type="protein sequence ID" value="SCY02111.1"/>
    <property type="molecule type" value="Genomic_DNA"/>
</dbReference>
<comment type="similarity">
    <text evidence="2">Belongs to the encapsulin family. Family 1 subfamily.</text>
</comment>
<dbReference type="RefSeq" id="WP_091539939.1">
    <property type="nucleotide sequence ID" value="NZ_FMUS01000003.1"/>
</dbReference>
<evidence type="ECO:0000256" key="2">
    <source>
        <dbReference type="ARBA" id="ARBA00033743"/>
    </source>
</evidence>
<name>A0A1G5CIJ9_9FIRM</name>
<dbReference type="PIRSF" id="PIRSF019254">
    <property type="entry name" value="CFP29"/>
    <property type="match status" value="1"/>
</dbReference>
<organism evidence="5 6">
    <name type="scientific">Alkaliphilus peptidifermentans DSM 18978</name>
    <dbReference type="NCBI Taxonomy" id="1120976"/>
    <lineage>
        <taxon>Bacteria</taxon>
        <taxon>Bacillati</taxon>
        <taxon>Bacillota</taxon>
        <taxon>Clostridia</taxon>
        <taxon>Peptostreptococcales</taxon>
        <taxon>Natronincolaceae</taxon>
        <taxon>Alkaliphilus</taxon>
    </lineage>
</organism>
<dbReference type="PANTHER" id="PTHR37165">
    <property type="entry name" value="PEPTIDASE U56 FAMILY"/>
    <property type="match status" value="1"/>
</dbReference>
<accession>A0A1G5CIJ9</accession>
<dbReference type="GO" id="GO:0140737">
    <property type="term" value="C:encapsulin nanocompartment"/>
    <property type="evidence" value="ECO:0007669"/>
    <property type="project" value="UniProtKB-SubCell"/>
</dbReference>
<dbReference type="Proteomes" id="UP000198636">
    <property type="component" value="Unassembled WGS sequence"/>
</dbReference>
<evidence type="ECO:0000256" key="1">
    <source>
        <dbReference type="ARBA" id="ARBA00033738"/>
    </source>
</evidence>
<dbReference type="Pfam" id="PF04454">
    <property type="entry name" value="Linocin_M18"/>
    <property type="match status" value="1"/>
</dbReference>
<dbReference type="STRING" id="1120976.SAMN03080606_00671"/>
<gene>
    <name evidence="5" type="ORF">SAMN03080606_00671</name>
</gene>
<dbReference type="Gene3D" id="3.30.2400.30">
    <property type="match status" value="1"/>
</dbReference>
<keyword evidence="6" id="KW-1185">Reference proteome</keyword>
<proteinExistence type="inferred from homology"/>
<dbReference type="InterPro" id="IPR007544">
    <property type="entry name" value="ENCAP"/>
</dbReference>
<protein>
    <recommendedName>
        <fullName evidence="4">Type 1 encapsulin shell protein</fullName>
    </recommendedName>
</protein>
<sequence length="278" mass="31589">MEYLLRDDSPFSHEVWDEIDKMVVKVASEQLVGRRFLSIYGPLGSGVQSIAFDQINYQEKGEIDLFGDEESYEISPENRKFVALPMIYKDLIISWRDVEYSKQFHMPLDLSTIAAATAACSMKEDYLIFNGSKEFSSKGLLNAEDRQIIKKEDWKIGENPFKDVAKGLQQLIGKGVYGSCALITSPQLYVQMQRIQEGTGILELNRVKELIDGRVYQSPVITENKAVLVAMGPQNMDLVIGQDMVTGYIGPEQLNHKMRVMETLTFRIKRPEAIVTFE</sequence>
<evidence type="ECO:0000313" key="5">
    <source>
        <dbReference type="EMBL" id="SCY02111.1"/>
    </source>
</evidence>
<keyword evidence="3" id="KW-1284">Encapsulin nanocompartment</keyword>
<dbReference type="Gene3D" id="3.30.2320.10">
    <property type="entry name" value="hypothetical protein PF0899 domain"/>
    <property type="match status" value="1"/>
</dbReference>
<evidence type="ECO:0000256" key="4">
    <source>
        <dbReference type="ARBA" id="ARBA00050023"/>
    </source>
</evidence>
<dbReference type="NCBIfam" id="NF041155">
    <property type="entry name" value="encap_f1"/>
    <property type="match status" value="1"/>
</dbReference>
<comment type="subcellular location">
    <subcellularLocation>
        <location evidence="1">Encapsulin nanocompartment</location>
    </subcellularLocation>
</comment>
<dbReference type="InterPro" id="IPR051429">
    <property type="entry name" value="Encapsulin_nc"/>
</dbReference>
<evidence type="ECO:0000256" key="3">
    <source>
        <dbReference type="ARBA" id="ARBA00033787"/>
    </source>
</evidence>
<dbReference type="AlphaFoldDB" id="A0A1G5CIJ9"/>
<evidence type="ECO:0000313" key="6">
    <source>
        <dbReference type="Proteomes" id="UP000198636"/>
    </source>
</evidence>